<dbReference type="InterPro" id="IPR016167">
    <property type="entry name" value="FAD-bd_PCMH_sub1"/>
</dbReference>
<dbReference type="Gene3D" id="3.30.465.10">
    <property type="match status" value="2"/>
</dbReference>
<evidence type="ECO:0000256" key="2">
    <source>
        <dbReference type="ARBA" id="ARBA00022827"/>
    </source>
</evidence>
<dbReference type="InterPro" id="IPR051312">
    <property type="entry name" value="Diverse_Substr_Oxidored"/>
</dbReference>
<dbReference type="AlphaFoldDB" id="A0A4Z1CTA7"/>
<dbReference type="SMART" id="SM01092">
    <property type="entry name" value="CO_deh_flav_C"/>
    <property type="match status" value="1"/>
</dbReference>
<dbReference type="EMBL" id="SRPG01000001">
    <property type="protein sequence ID" value="TGN68762.1"/>
    <property type="molecule type" value="Genomic_DNA"/>
</dbReference>
<dbReference type="InterPro" id="IPR005107">
    <property type="entry name" value="CO_DH_flav_C"/>
</dbReference>
<dbReference type="Gene3D" id="3.30.390.50">
    <property type="entry name" value="CO dehydrogenase flavoprotein, C-terminal domain"/>
    <property type="match status" value="1"/>
</dbReference>
<dbReference type="Pfam" id="PF00941">
    <property type="entry name" value="FAD_binding_5"/>
    <property type="match status" value="1"/>
</dbReference>
<keyword evidence="5" id="KW-1185">Reference proteome</keyword>
<dbReference type="PANTHER" id="PTHR42659:SF9">
    <property type="entry name" value="XANTHINE DEHYDROGENASE FAD-BINDING SUBUNIT XDHB-RELATED"/>
    <property type="match status" value="1"/>
</dbReference>
<dbReference type="Pfam" id="PF03450">
    <property type="entry name" value="CO_deh_flav_C"/>
    <property type="match status" value="1"/>
</dbReference>
<accession>A0A4Z1CTA7</accession>
<name>A0A4Z1CTA7_9RHOB</name>
<dbReference type="GO" id="GO:0016491">
    <property type="term" value="F:oxidoreductase activity"/>
    <property type="evidence" value="ECO:0007669"/>
    <property type="project" value="InterPro"/>
</dbReference>
<dbReference type="InterPro" id="IPR036318">
    <property type="entry name" value="FAD-bd_PCMH-like_sf"/>
</dbReference>
<dbReference type="SUPFAM" id="SSF56176">
    <property type="entry name" value="FAD-binding/transporter-associated domain-like"/>
    <property type="match status" value="1"/>
</dbReference>
<proteinExistence type="predicted"/>
<dbReference type="InterPro" id="IPR002346">
    <property type="entry name" value="Mopterin_DH_FAD-bd"/>
</dbReference>
<evidence type="ECO:0000259" key="3">
    <source>
        <dbReference type="PROSITE" id="PS51387"/>
    </source>
</evidence>
<protein>
    <submittedName>
        <fullName evidence="4">Xanthine dehydrogenase family protein subunit M</fullName>
    </submittedName>
</protein>
<organism evidence="4 5">
    <name type="scientific">Paracoccus liaowanqingii</name>
    <dbReference type="NCBI Taxonomy" id="2560053"/>
    <lineage>
        <taxon>Bacteria</taxon>
        <taxon>Pseudomonadati</taxon>
        <taxon>Pseudomonadota</taxon>
        <taxon>Alphaproteobacteria</taxon>
        <taxon>Rhodobacterales</taxon>
        <taxon>Paracoccaceae</taxon>
        <taxon>Paracoccus</taxon>
    </lineage>
</organism>
<comment type="caution">
    <text evidence="4">The sequence shown here is derived from an EMBL/GenBank/DDBJ whole genome shotgun (WGS) entry which is preliminary data.</text>
</comment>
<reference evidence="4 5" key="1">
    <citation type="submission" date="2019-03" db="EMBL/GenBank/DDBJ databases">
        <authorList>
            <person name="Li J."/>
        </authorList>
    </citation>
    <scope>NUCLEOTIDE SEQUENCE [LARGE SCALE GENOMIC DNA]</scope>
    <source>
        <strain evidence="4 5">3058</strain>
    </source>
</reference>
<dbReference type="OrthoDB" id="9814706at2"/>
<evidence type="ECO:0000256" key="1">
    <source>
        <dbReference type="ARBA" id="ARBA00022630"/>
    </source>
</evidence>
<dbReference type="Gene3D" id="3.30.43.10">
    <property type="entry name" value="Uridine Diphospho-n-acetylenolpyruvylglucosamine Reductase, domain 2"/>
    <property type="match status" value="1"/>
</dbReference>
<evidence type="ECO:0000313" key="4">
    <source>
        <dbReference type="EMBL" id="TGN68762.1"/>
    </source>
</evidence>
<dbReference type="GO" id="GO:0071949">
    <property type="term" value="F:FAD binding"/>
    <property type="evidence" value="ECO:0007669"/>
    <property type="project" value="InterPro"/>
</dbReference>
<dbReference type="InterPro" id="IPR016166">
    <property type="entry name" value="FAD-bd_PCMH"/>
</dbReference>
<keyword evidence="2" id="KW-0274">FAD</keyword>
<keyword evidence="1" id="KW-0285">Flavoprotein</keyword>
<dbReference type="RefSeq" id="WP_135815885.1">
    <property type="nucleotide sequence ID" value="NZ_SRPG01000001.1"/>
</dbReference>
<dbReference type="PANTHER" id="PTHR42659">
    <property type="entry name" value="XANTHINE DEHYDROGENASE SUBUNIT C-RELATED"/>
    <property type="match status" value="1"/>
</dbReference>
<feature type="domain" description="FAD-binding PCMH-type" evidence="3">
    <location>
        <begin position="1"/>
        <end position="215"/>
    </location>
</feature>
<gene>
    <name evidence="4" type="ORF">E4L95_00265</name>
</gene>
<dbReference type="PROSITE" id="PS51387">
    <property type="entry name" value="FAD_PCMH"/>
    <property type="match status" value="1"/>
</dbReference>
<dbReference type="SUPFAM" id="SSF55447">
    <property type="entry name" value="CO dehydrogenase flavoprotein C-terminal domain-like"/>
    <property type="match status" value="1"/>
</dbReference>
<evidence type="ECO:0000313" key="5">
    <source>
        <dbReference type="Proteomes" id="UP000297972"/>
    </source>
</evidence>
<dbReference type="InterPro" id="IPR036683">
    <property type="entry name" value="CO_DH_flav_C_dom_sf"/>
</dbReference>
<dbReference type="InterPro" id="IPR016169">
    <property type="entry name" value="FAD-bd_PCMH_sub2"/>
</dbReference>
<sequence>MNLFDYTRADTLEDAVGANGAILAGGTNLLDLMKIGVATPSRLVDITRLPMRGIDDHDGGLRIGAMVSNADLARDPRILARFPAVAEALLSGASSQLRNAASTGGNVMQATRCSYFQDPLSPCNRRQAGSGCSAIGGVTRNHAVLGWTDACIATHPSDLCVALAAFDAVVEIEGPTGHREVPMAEFHPLPDATGVPPALAEGEVITHVRLPDPGGMARHARYVKLRERTSYAFAIVSAAAGVHVVDGRIVTARLALGGVAARPWRAHAAEAALIGQPPSEDAFAHAAGLALQGAAPSGDNAAKIVLAQRIAIHALMQAAAGTPDRMPALPASVFEGDVHG</sequence>
<dbReference type="Proteomes" id="UP000297972">
    <property type="component" value="Unassembled WGS sequence"/>
</dbReference>